<dbReference type="KEGG" id="pfaa:MM59RIKEN_22920"/>
<organism evidence="1 2">
    <name type="scientific">Pusillibacter faecalis</name>
    <dbReference type="NCBI Taxonomy" id="2714358"/>
    <lineage>
        <taxon>Bacteria</taxon>
        <taxon>Bacillati</taxon>
        <taxon>Bacillota</taxon>
        <taxon>Clostridia</taxon>
        <taxon>Eubacteriales</taxon>
        <taxon>Oscillospiraceae</taxon>
        <taxon>Pusillibacter</taxon>
    </lineage>
</organism>
<evidence type="ECO:0000313" key="2">
    <source>
        <dbReference type="Proteomes" id="UP000679848"/>
    </source>
</evidence>
<dbReference type="RefSeq" id="WP_050624382.1">
    <property type="nucleotide sequence ID" value="NZ_AP023420.1"/>
</dbReference>
<dbReference type="AlphaFoldDB" id="A0A810QKW7"/>
<accession>A0A810QKW7</accession>
<protein>
    <submittedName>
        <fullName evidence="1">Uncharacterized protein</fullName>
    </submittedName>
</protein>
<reference evidence="1" key="1">
    <citation type="submission" date="2020-09" db="EMBL/GenBank/DDBJ databases">
        <title>New species isolated from human feces.</title>
        <authorList>
            <person name="Kitahara M."/>
            <person name="Shigeno Y."/>
            <person name="Shime M."/>
            <person name="Matsumoto Y."/>
            <person name="Nakamura S."/>
            <person name="Motooka D."/>
            <person name="Fukuoka S."/>
            <person name="Nishikawa H."/>
            <person name="Benno Y."/>
        </authorList>
    </citation>
    <scope>NUCLEOTIDE SEQUENCE</scope>
    <source>
        <strain evidence="1">MM59</strain>
    </source>
</reference>
<dbReference type="EMBL" id="AP023420">
    <property type="protein sequence ID" value="BCK84973.1"/>
    <property type="molecule type" value="Genomic_DNA"/>
</dbReference>
<name>A0A810QKW7_9FIRM</name>
<sequence length="177" mass="20727">MGCGNCCVFGRYEGLYYIDNDDFHVFRRADAASDDCPEPRLMRDLDYEELTDGTWLYDDLATELEEEDILECFTANFLQMFPSFKRVRPERWISRSQRAILESPLFYICLEDNEWSLAVELIQKEPPWCQSYAGLQSRHYQAYLKGIEKCLLDRLPSIGTYKSAWTSGRLTRAERSA</sequence>
<proteinExistence type="predicted"/>
<keyword evidence="2" id="KW-1185">Reference proteome</keyword>
<gene>
    <name evidence="1" type="ORF">MM59RIKEN_22920</name>
</gene>
<dbReference type="Proteomes" id="UP000679848">
    <property type="component" value="Chromosome"/>
</dbReference>
<evidence type="ECO:0000313" key="1">
    <source>
        <dbReference type="EMBL" id="BCK84973.1"/>
    </source>
</evidence>
<dbReference type="GeneID" id="78199027"/>